<evidence type="ECO:0000313" key="4">
    <source>
        <dbReference type="Proteomes" id="UP000011729"/>
    </source>
</evidence>
<dbReference type="STRING" id="1094489.BAnh1_02520"/>
<dbReference type="InterPro" id="IPR013430">
    <property type="entry name" value="Toxin_antidote_HigA"/>
</dbReference>
<keyword evidence="1" id="KW-0238">DNA-binding</keyword>
<dbReference type="PANTHER" id="PTHR36924">
    <property type="entry name" value="ANTITOXIN HIGA-1"/>
    <property type="match status" value="1"/>
</dbReference>
<dbReference type="HOGENOM" id="CLU_140230_2_2_5"/>
<dbReference type="Pfam" id="PF01381">
    <property type="entry name" value="HTH_3"/>
    <property type="match status" value="1"/>
</dbReference>
<dbReference type="RefSeq" id="WP_015397648.1">
    <property type="nucleotide sequence ID" value="NC_020300.1"/>
</dbReference>
<dbReference type="PANTHER" id="PTHR36924:SF1">
    <property type="entry name" value="ANTITOXIN HIGA-1"/>
    <property type="match status" value="1"/>
</dbReference>
<proteinExistence type="predicted"/>
<evidence type="ECO:0000256" key="1">
    <source>
        <dbReference type="ARBA" id="ARBA00023125"/>
    </source>
</evidence>
<accession>M1N2J8</accession>
<evidence type="ECO:0000313" key="3">
    <source>
        <dbReference type="EMBL" id="AGF74139.1"/>
    </source>
</evidence>
<gene>
    <name evidence="3" type="primary">vapA</name>
    <name evidence="3" type="ordered locus">BAnh1_02520</name>
</gene>
<protein>
    <submittedName>
        <fullName evidence="3">Virulence-associated protein A</fullName>
    </submittedName>
</protein>
<feature type="domain" description="HTH cro/C1-type" evidence="2">
    <location>
        <begin position="18"/>
        <end position="66"/>
    </location>
</feature>
<evidence type="ECO:0000259" key="2">
    <source>
        <dbReference type="PROSITE" id="PS50943"/>
    </source>
</evidence>
<reference evidence="3 4" key="1">
    <citation type="journal article" date="2013" name="PLoS Genet.">
        <title>A gene transfer agent and a dynamic repertoire of secretion systems hold the keys to the explosive radiation of the emerging pathogen Bartonella.</title>
        <authorList>
            <person name="Guy L."/>
            <person name="Nystedt B."/>
            <person name="Toft C."/>
            <person name="Zaremba-Niedzwiedzka K."/>
            <person name="Berglund E.C."/>
            <person name="Granberg F."/>
            <person name="Naslund K."/>
            <person name="Eriksson A.S."/>
            <person name="Andersson S.G."/>
        </authorList>
    </citation>
    <scope>NUCLEOTIDE SEQUENCE [LARGE SCALE GENOMIC DNA]</scope>
    <source>
        <strain evidence="3 4">Aust/NH1</strain>
    </source>
</reference>
<dbReference type="SMART" id="SM00530">
    <property type="entry name" value="HTH_XRE"/>
    <property type="match status" value="1"/>
</dbReference>
<sequence>MMHNPPHPGYILRDEVIEELGLTVSEAAQRLAMSRVALSRIINGHASISTDLAIRLEMAGISTARLWLSLQTSFDLWQAKQRKQPHITRLVA</sequence>
<dbReference type="EMBL" id="CP003123">
    <property type="protein sequence ID" value="AGF74139.1"/>
    <property type="molecule type" value="Genomic_DNA"/>
</dbReference>
<dbReference type="AlphaFoldDB" id="M1N2J8"/>
<dbReference type="CDD" id="cd00093">
    <property type="entry name" value="HTH_XRE"/>
    <property type="match status" value="1"/>
</dbReference>
<dbReference type="Proteomes" id="UP000011729">
    <property type="component" value="Chromosome"/>
</dbReference>
<dbReference type="InterPro" id="IPR001387">
    <property type="entry name" value="Cro/C1-type_HTH"/>
</dbReference>
<dbReference type="SUPFAM" id="SSF47413">
    <property type="entry name" value="lambda repressor-like DNA-binding domains"/>
    <property type="match status" value="1"/>
</dbReference>
<dbReference type="InterPro" id="IPR010982">
    <property type="entry name" value="Lambda_DNA-bd_dom_sf"/>
</dbReference>
<dbReference type="GO" id="GO:0003677">
    <property type="term" value="F:DNA binding"/>
    <property type="evidence" value="ECO:0007669"/>
    <property type="project" value="UniProtKB-KW"/>
</dbReference>
<dbReference type="Gene3D" id="1.10.260.40">
    <property type="entry name" value="lambda repressor-like DNA-binding domains"/>
    <property type="match status" value="1"/>
</dbReference>
<dbReference type="PATRIC" id="fig|1094489.3.peg.307"/>
<dbReference type="KEGG" id="baus:BAnh1_02520"/>
<dbReference type="eggNOG" id="COG3093">
    <property type="taxonomic scope" value="Bacteria"/>
</dbReference>
<dbReference type="PROSITE" id="PS50943">
    <property type="entry name" value="HTH_CROC1"/>
    <property type="match status" value="1"/>
</dbReference>
<name>M1N2J8_BARAA</name>
<keyword evidence="4" id="KW-1185">Reference proteome</keyword>
<dbReference type="NCBIfam" id="TIGR02607">
    <property type="entry name" value="antidote_HigA"/>
    <property type="match status" value="1"/>
</dbReference>
<organism evidence="3 4">
    <name type="scientific">Bartonella australis (strain Aust/NH1)</name>
    <dbReference type="NCBI Taxonomy" id="1094489"/>
    <lineage>
        <taxon>Bacteria</taxon>
        <taxon>Pseudomonadati</taxon>
        <taxon>Pseudomonadota</taxon>
        <taxon>Alphaproteobacteria</taxon>
        <taxon>Hyphomicrobiales</taxon>
        <taxon>Bartonellaceae</taxon>
        <taxon>Bartonella</taxon>
    </lineage>
</organism>